<dbReference type="AlphaFoldDB" id="A0A7V3JA38"/>
<dbReference type="PANTHER" id="PTHR48207">
    <property type="entry name" value="SUCCINATE--HYDROXYMETHYLGLUTARATE COA-TRANSFERASE"/>
    <property type="match status" value="1"/>
</dbReference>
<dbReference type="Pfam" id="PF02515">
    <property type="entry name" value="CoA_transf_3"/>
    <property type="match status" value="1"/>
</dbReference>
<dbReference type="Gene3D" id="3.40.50.10540">
    <property type="entry name" value="Crotonobetainyl-coa:carnitine coa-transferase, domain 1"/>
    <property type="match status" value="1"/>
</dbReference>
<keyword evidence="1 2" id="KW-0808">Transferase</keyword>
<dbReference type="InterPro" id="IPR003673">
    <property type="entry name" value="CoA-Trfase_fam_III"/>
</dbReference>
<dbReference type="PROSITE" id="PS51257">
    <property type="entry name" value="PROKAR_LIPOPROTEIN"/>
    <property type="match status" value="1"/>
</dbReference>
<dbReference type="PANTHER" id="PTHR48207:SF3">
    <property type="entry name" value="SUCCINATE--HYDROXYMETHYLGLUTARATE COA-TRANSFERASE"/>
    <property type="match status" value="1"/>
</dbReference>
<sequence>MRGLEGIRCIEVGGMAAMPLAGMIMSCWGAEVIHVEPPGRGDFQRQLLGLRAAGQGPGSQINYLWEHVNRNKKSIAINIGTPEGQEIIYKLIARADVFLNNLRPYELEKFKLTYDIISKINPRIISANLTGYGLKGPEKNKGGYDSVAFWARSGAMELVRDANSPPQVSRPAYGDSTTSLSLLAGIMAALFIRARTGIGQEVEVSLYSTGIYVLGFDISGCLATKENAVHTNRRKVPNPLRNHYPTKDGRWIMLGMTNSQQYWPIFCQAFGCPDMENDPKFATPEARAKHCEELIEIIEKIFRSKNYEELIHFLEKTNLIWAPVNTPLEVIEDEQALANDIFVEFNHPYYGSFKMVNIPIKLSNTPSKIIKKAPHLGEHTDQIMKDLGYSEEEVVKLRKISVIG</sequence>
<dbReference type="SUPFAM" id="SSF89796">
    <property type="entry name" value="CoA-transferase family III (CaiB/BaiF)"/>
    <property type="match status" value="1"/>
</dbReference>
<comment type="caution">
    <text evidence="2">The sequence shown here is derived from an EMBL/GenBank/DDBJ whole genome shotgun (WGS) entry which is preliminary data.</text>
</comment>
<evidence type="ECO:0000256" key="1">
    <source>
        <dbReference type="ARBA" id="ARBA00022679"/>
    </source>
</evidence>
<accession>A0A7V3JA38</accession>
<dbReference type="GO" id="GO:0008410">
    <property type="term" value="F:CoA-transferase activity"/>
    <property type="evidence" value="ECO:0007669"/>
    <property type="project" value="TreeGrafter"/>
</dbReference>
<dbReference type="EMBL" id="DTGG01000095">
    <property type="protein sequence ID" value="HFZ09096.1"/>
    <property type="molecule type" value="Genomic_DNA"/>
</dbReference>
<reference evidence="2" key="1">
    <citation type="journal article" date="2020" name="mSystems">
        <title>Genome- and Community-Level Interaction Insights into Carbon Utilization and Element Cycling Functions of Hydrothermarchaeota in Hydrothermal Sediment.</title>
        <authorList>
            <person name="Zhou Z."/>
            <person name="Liu Y."/>
            <person name="Xu W."/>
            <person name="Pan J."/>
            <person name="Luo Z.H."/>
            <person name="Li M."/>
        </authorList>
    </citation>
    <scope>NUCLEOTIDE SEQUENCE [LARGE SCALE GENOMIC DNA]</scope>
    <source>
        <strain evidence="2">SpSt-757</strain>
    </source>
</reference>
<dbReference type="InterPro" id="IPR023606">
    <property type="entry name" value="CoA-Trfase_III_dom_1_sf"/>
</dbReference>
<evidence type="ECO:0000313" key="2">
    <source>
        <dbReference type="EMBL" id="HFZ09096.1"/>
    </source>
</evidence>
<dbReference type="InterPro" id="IPR044855">
    <property type="entry name" value="CoA-Trfase_III_dom3_sf"/>
</dbReference>
<dbReference type="Gene3D" id="3.30.1540.10">
    <property type="entry name" value="formyl-coa transferase, domain 3"/>
    <property type="match status" value="1"/>
</dbReference>
<protein>
    <submittedName>
        <fullName evidence="2">CoA transferase</fullName>
    </submittedName>
</protein>
<dbReference type="InterPro" id="IPR050483">
    <property type="entry name" value="CoA-transferase_III_domain"/>
</dbReference>
<proteinExistence type="predicted"/>
<name>A0A7V3JA38_UNCC3</name>
<organism evidence="2">
    <name type="scientific">candidate division CPR3 bacterium</name>
    <dbReference type="NCBI Taxonomy" id="2268181"/>
    <lineage>
        <taxon>Bacteria</taxon>
        <taxon>Bacteria division CPR3</taxon>
    </lineage>
</organism>
<gene>
    <name evidence="2" type="ORF">ENV41_03070</name>
</gene>